<dbReference type="Proteomes" id="UP000309231">
    <property type="component" value="Chromosome"/>
</dbReference>
<keyword evidence="4" id="KW-1185">Reference proteome</keyword>
<reference evidence="3 4" key="1">
    <citation type="journal article" date="2019" name="BMC Evol. Biol.">
        <title>Comparative genomics of Mycobacterium mucogenicum and Mycobacterium neoaurum clade members emphasizing tRNA and non-coding RNA.</title>
        <authorList>
            <person name="Behra P.R.K."/>
            <person name="Pettersson B.M.F."/>
            <person name="Das S."/>
            <person name="Dasgupta S."/>
            <person name="Kirsebom L.A."/>
        </authorList>
    </citation>
    <scope>NUCLEOTIDE SEQUENCE [LARGE SCALE GENOMIC DNA]</scope>
    <source>
        <strain evidence="3 4">DSM 44124</strain>
    </source>
</reference>
<evidence type="ECO:0000313" key="3">
    <source>
        <dbReference type="EMBL" id="QPG68571.1"/>
    </source>
</evidence>
<feature type="compositionally biased region" description="Gly residues" evidence="1">
    <location>
        <begin position="1"/>
        <end position="19"/>
    </location>
</feature>
<proteinExistence type="predicted"/>
<protein>
    <submittedName>
        <fullName evidence="3">DUF4878 domain-containing protein</fullName>
    </submittedName>
</protein>
<dbReference type="AlphaFoldDB" id="A0A8E4W1E8"/>
<evidence type="ECO:0000256" key="2">
    <source>
        <dbReference type="SAM" id="Phobius"/>
    </source>
</evidence>
<keyword evidence="2" id="KW-0812">Transmembrane</keyword>
<evidence type="ECO:0000313" key="4">
    <source>
        <dbReference type="Proteomes" id="UP000309231"/>
    </source>
</evidence>
<feature type="compositionally biased region" description="Low complexity" evidence="1">
    <location>
        <begin position="78"/>
        <end position="89"/>
    </location>
</feature>
<dbReference type="KEGG" id="mmuc:C1S78_024465"/>
<gene>
    <name evidence="3" type="ORF">C1S78_024465</name>
</gene>
<feature type="region of interest" description="Disordered" evidence="1">
    <location>
        <begin position="1"/>
        <end position="103"/>
    </location>
</feature>
<keyword evidence="2" id="KW-0472">Membrane</keyword>
<dbReference type="GeneID" id="76728114"/>
<accession>A0A8E4W1E8</accession>
<reference evidence="3 4" key="2">
    <citation type="journal article" date="2019" name="Sci. Rep.">
        <title>Insight into the biology of Mycobacterium mucogenicum and Mycobacterium neoaurum clade members.</title>
        <authorList>
            <person name="Behra P.R.K."/>
            <person name="Pettersson B.M.F."/>
            <person name="Ramesh M."/>
            <person name="Dasgupta S."/>
            <person name="Kirsebom L.A."/>
        </authorList>
    </citation>
    <scope>NUCLEOTIDE SEQUENCE [LARGE SCALE GENOMIC DNA]</scope>
    <source>
        <strain evidence="3 4">DSM 44124</strain>
    </source>
</reference>
<organism evidence="3 4">
    <name type="scientific">Mycolicibacterium mucogenicum DSM 44124</name>
    <dbReference type="NCBI Taxonomy" id="1226753"/>
    <lineage>
        <taxon>Bacteria</taxon>
        <taxon>Bacillati</taxon>
        <taxon>Actinomycetota</taxon>
        <taxon>Actinomycetes</taxon>
        <taxon>Mycobacteriales</taxon>
        <taxon>Mycobacteriaceae</taxon>
        <taxon>Mycolicibacterium</taxon>
    </lineage>
</organism>
<evidence type="ECO:0000256" key="1">
    <source>
        <dbReference type="SAM" id="MobiDB-lite"/>
    </source>
</evidence>
<sequence>MTGWQGSGYNGPNPGGGAGRSSDEEETAIHQTTPPAAPGWPPQTPPPLSQPPAGQAQTPAWGQPAAPQTGGWGQAPSAPTGAPQGWGTPPAAPGAGQGWPGAPAGGYGAQPFVTPPKKNKVPLIIAAIVVVLVVLGGGIYYVYDSFGSGDNGGSSSASEVVKGYLEALSNGNADMALSFSNDQPASKEFLSSDVLKKQTAEWPISDIRILNEDKTMESIGRADVHVAAKFGDKNSDATIHVKKEGGKWQLAHAAVKVDLSSLSSSNNAADKTMTVFGKEIGEESAIYVFPGFLELGSTSPYVTVTNSKPLLLDAIEGYSASAYLQPKFALNDSGTKTIAKLLDAAYGSCSSSRSLVPPAPCPVKISDRELVDGTVTWSQPDMSAVKIGDLDEYRMEVRISGEVHYEVSGQGRRGGTTRGTVTSYVTGTTADVSGEQVKIKFN</sequence>
<name>A0A8E4W1E8_MYCMU</name>
<keyword evidence="2" id="KW-1133">Transmembrane helix</keyword>
<dbReference type="RefSeq" id="WP_138158537.1">
    <property type="nucleotide sequence ID" value="NZ_ANBS01000023.1"/>
</dbReference>
<feature type="transmembrane region" description="Helical" evidence="2">
    <location>
        <begin position="121"/>
        <end position="143"/>
    </location>
</feature>
<dbReference type="EMBL" id="CP062008">
    <property type="protein sequence ID" value="QPG68571.1"/>
    <property type="molecule type" value="Genomic_DNA"/>
</dbReference>
<feature type="compositionally biased region" description="Pro residues" evidence="1">
    <location>
        <begin position="35"/>
        <end position="50"/>
    </location>
</feature>